<proteinExistence type="predicted"/>
<dbReference type="Gene3D" id="3.10.350.10">
    <property type="entry name" value="LysM domain"/>
    <property type="match status" value="1"/>
</dbReference>
<dbReference type="AlphaFoldDB" id="A0A420Y869"/>
<dbReference type="Gene3D" id="3.30.60.10">
    <property type="entry name" value="Endochitinase-like"/>
    <property type="match status" value="1"/>
</dbReference>
<keyword evidence="2" id="KW-1015">Disulfide bond</keyword>
<organism evidence="7 8">
    <name type="scientific">Coniochaeta pulveracea</name>
    <dbReference type="NCBI Taxonomy" id="177199"/>
    <lineage>
        <taxon>Eukaryota</taxon>
        <taxon>Fungi</taxon>
        <taxon>Dikarya</taxon>
        <taxon>Ascomycota</taxon>
        <taxon>Pezizomycotina</taxon>
        <taxon>Sordariomycetes</taxon>
        <taxon>Sordariomycetidae</taxon>
        <taxon>Coniochaetales</taxon>
        <taxon>Coniochaetaceae</taxon>
        <taxon>Coniochaeta</taxon>
    </lineage>
</organism>
<dbReference type="OrthoDB" id="5985073at2759"/>
<sequence length="287" mass="28493">MVQLKTWTALWAAAVSLCAVPALAATCARTYTAKAGDSCATVSAAYGITVTQFINLNPSLGTCALTPSTVYCVSDDPAAAAPTSTTTPPTGSLVPSPDGSEGICGNGYTCLGSVYGDCCSVNGYCGNSTDYCADGCNPTFGRCGGGTPPDTPGGPGTATPPPTTAIPGPTVTVTVTVTGAPGATLTRTVTPPPGTVLQTVTLSAITVTQTSTLTRLQTVTLAASTVVTTQIATATVTLPPSTVVQTATITKPITVTATVTATGPARPSPTLPGTYAKCKLMHPWSAP</sequence>
<evidence type="ECO:0000256" key="3">
    <source>
        <dbReference type="SAM" id="MobiDB-lite"/>
    </source>
</evidence>
<dbReference type="InterPro" id="IPR036861">
    <property type="entry name" value="Endochitinase-like_sf"/>
</dbReference>
<keyword evidence="4" id="KW-0732">Signal</keyword>
<dbReference type="InterPro" id="IPR001002">
    <property type="entry name" value="Chitin-bd_1"/>
</dbReference>
<evidence type="ECO:0000313" key="7">
    <source>
        <dbReference type="EMBL" id="RKU44096.1"/>
    </source>
</evidence>
<name>A0A420Y869_9PEZI</name>
<dbReference type="Pfam" id="PF01476">
    <property type="entry name" value="LysM"/>
    <property type="match status" value="1"/>
</dbReference>
<evidence type="ECO:0000313" key="8">
    <source>
        <dbReference type="Proteomes" id="UP000275385"/>
    </source>
</evidence>
<gene>
    <name evidence="7" type="ORF">DL546_001125</name>
</gene>
<dbReference type="InterPro" id="IPR036779">
    <property type="entry name" value="LysM_dom_sf"/>
</dbReference>
<dbReference type="PROSITE" id="PS51782">
    <property type="entry name" value="LYSM"/>
    <property type="match status" value="1"/>
</dbReference>
<evidence type="ECO:0000259" key="6">
    <source>
        <dbReference type="PROSITE" id="PS51782"/>
    </source>
</evidence>
<keyword evidence="1 2" id="KW-0147">Chitin-binding</keyword>
<feature type="chain" id="PRO_5019141197" description="Chitin-binding type-1 domain-containing protein" evidence="4">
    <location>
        <begin position="25"/>
        <end position="287"/>
    </location>
</feature>
<keyword evidence="8" id="KW-1185">Reference proteome</keyword>
<dbReference type="CDD" id="cd11618">
    <property type="entry name" value="ChtBD1_1"/>
    <property type="match status" value="1"/>
</dbReference>
<evidence type="ECO:0000256" key="1">
    <source>
        <dbReference type="ARBA" id="ARBA00022669"/>
    </source>
</evidence>
<evidence type="ECO:0000256" key="2">
    <source>
        <dbReference type="PROSITE-ProRule" id="PRU00261"/>
    </source>
</evidence>
<protein>
    <recommendedName>
        <fullName evidence="9">Chitin-binding type-1 domain-containing protein</fullName>
    </recommendedName>
</protein>
<evidence type="ECO:0000259" key="5">
    <source>
        <dbReference type="PROSITE" id="PS50941"/>
    </source>
</evidence>
<dbReference type="PROSITE" id="PS50941">
    <property type="entry name" value="CHIT_BIND_I_2"/>
    <property type="match status" value="1"/>
</dbReference>
<dbReference type="STRING" id="177199.A0A420Y869"/>
<dbReference type="GO" id="GO:0008061">
    <property type="term" value="F:chitin binding"/>
    <property type="evidence" value="ECO:0007669"/>
    <property type="project" value="UniProtKB-UniRule"/>
</dbReference>
<feature type="disulfide bond" evidence="2">
    <location>
        <begin position="118"/>
        <end position="132"/>
    </location>
</feature>
<feature type="domain" description="LysM" evidence="6">
    <location>
        <begin position="29"/>
        <end position="73"/>
    </location>
</feature>
<feature type="region of interest" description="Disordered" evidence="3">
    <location>
        <begin position="147"/>
        <end position="167"/>
    </location>
</feature>
<dbReference type="InterPro" id="IPR018392">
    <property type="entry name" value="LysM"/>
</dbReference>
<dbReference type="EMBL" id="QVQW01000034">
    <property type="protein sequence ID" value="RKU44096.1"/>
    <property type="molecule type" value="Genomic_DNA"/>
</dbReference>
<dbReference type="SUPFAM" id="SSF57016">
    <property type="entry name" value="Plant lectins/antimicrobial peptides"/>
    <property type="match status" value="1"/>
</dbReference>
<dbReference type="Proteomes" id="UP000275385">
    <property type="component" value="Unassembled WGS sequence"/>
</dbReference>
<dbReference type="CDD" id="cd00118">
    <property type="entry name" value="LysM"/>
    <property type="match status" value="1"/>
</dbReference>
<dbReference type="SUPFAM" id="SSF54106">
    <property type="entry name" value="LysM domain"/>
    <property type="match status" value="1"/>
</dbReference>
<evidence type="ECO:0008006" key="9">
    <source>
        <dbReference type="Google" id="ProtNLM"/>
    </source>
</evidence>
<dbReference type="SMART" id="SM00257">
    <property type="entry name" value="LysM"/>
    <property type="match status" value="1"/>
</dbReference>
<feature type="signal peptide" evidence="4">
    <location>
        <begin position="1"/>
        <end position="24"/>
    </location>
</feature>
<evidence type="ECO:0000256" key="4">
    <source>
        <dbReference type="SAM" id="SignalP"/>
    </source>
</evidence>
<feature type="domain" description="Chitin-binding type-1" evidence="5">
    <location>
        <begin position="101"/>
        <end position="145"/>
    </location>
</feature>
<feature type="disulfide bond" evidence="2">
    <location>
        <begin position="104"/>
        <end position="119"/>
    </location>
</feature>
<comment type="caution">
    <text evidence="2">Lacks conserved residue(s) required for the propagation of feature annotation.</text>
</comment>
<accession>A0A420Y869</accession>
<comment type="caution">
    <text evidence="7">The sequence shown here is derived from an EMBL/GenBank/DDBJ whole genome shotgun (WGS) entry which is preliminary data.</text>
</comment>
<reference evidence="7 8" key="1">
    <citation type="submission" date="2018-08" db="EMBL/GenBank/DDBJ databases">
        <title>Draft genome of the lignicolous fungus Coniochaeta pulveracea.</title>
        <authorList>
            <person name="Borstlap C.J."/>
            <person name="De Witt R.N."/>
            <person name="Botha A."/>
            <person name="Volschenk H."/>
        </authorList>
    </citation>
    <scope>NUCLEOTIDE SEQUENCE [LARGE SCALE GENOMIC DNA]</scope>
    <source>
        <strain evidence="7 8">CAB683</strain>
    </source>
</reference>